<evidence type="ECO:0000313" key="2">
    <source>
        <dbReference type="EMBL" id="TXG65952.1"/>
    </source>
</evidence>
<dbReference type="InterPro" id="IPR011989">
    <property type="entry name" value="ARM-like"/>
</dbReference>
<evidence type="ECO:0000256" key="1">
    <source>
        <dbReference type="SAM" id="MobiDB-lite"/>
    </source>
</evidence>
<proteinExistence type="predicted"/>
<feature type="region of interest" description="Disordered" evidence="1">
    <location>
        <begin position="116"/>
        <end position="138"/>
    </location>
</feature>
<dbReference type="InterPro" id="IPR016024">
    <property type="entry name" value="ARM-type_fold"/>
</dbReference>
<dbReference type="OrthoDB" id="1708980at2759"/>
<organism evidence="2 3">
    <name type="scientific">Acer yangbiense</name>
    <dbReference type="NCBI Taxonomy" id="1000413"/>
    <lineage>
        <taxon>Eukaryota</taxon>
        <taxon>Viridiplantae</taxon>
        <taxon>Streptophyta</taxon>
        <taxon>Embryophyta</taxon>
        <taxon>Tracheophyta</taxon>
        <taxon>Spermatophyta</taxon>
        <taxon>Magnoliopsida</taxon>
        <taxon>eudicotyledons</taxon>
        <taxon>Gunneridae</taxon>
        <taxon>Pentapetalae</taxon>
        <taxon>rosids</taxon>
        <taxon>malvids</taxon>
        <taxon>Sapindales</taxon>
        <taxon>Sapindaceae</taxon>
        <taxon>Hippocastanoideae</taxon>
        <taxon>Acereae</taxon>
        <taxon>Acer</taxon>
    </lineage>
</organism>
<dbReference type="Gene3D" id="1.25.10.10">
    <property type="entry name" value="Leucine-rich Repeat Variant"/>
    <property type="match status" value="1"/>
</dbReference>
<dbReference type="SUPFAM" id="SSF48371">
    <property type="entry name" value="ARM repeat"/>
    <property type="match status" value="1"/>
</dbReference>
<name>A0A5C7IB85_9ROSI</name>
<dbReference type="Proteomes" id="UP000323000">
    <property type="component" value="Chromosome 3"/>
</dbReference>
<dbReference type="EMBL" id="VAHF01000003">
    <property type="protein sequence ID" value="TXG65952.1"/>
    <property type="molecule type" value="Genomic_DNA"/>
</dbReference>
<protein>
    <recommendedName>
        <fullName evidence="4">Condensin complex subunit 1 C-terminal domain-containing protein</fullName>
    </recommendedName>
</protein>
<sequence length="138" mass="15426">MSKGAVEVIIKMIRECELVEKASVILALLLCHEKAINEMRELDVVSCLLNSIRKSKCSAVLRYNCLSILHNICSKDPTLLEEIRDDETKDAMLSKMLKDDIVASMAKRTAKAIINMHDQPEASSSEQPTVSTDMSKPY</sequence>
<evidence type="ECO:0000313" key="3">
    <source>
        <dbReference type="Proteomes" id="UP000323000"/>
    </source>
</evidence>
<gene>
    <name evidence="2" type="ORF">EZV62_007227</name>
</gene>
<accession>A0A5C7IB85</accession>
<keyword evidence="3" id="KW-1185">Reference proteome</keyword>
<comment type="caution">
    <text evidence="2">The sequence shown here is derived from an EMBL/GenBank/DDBJ whole genome shotgun (WGS) entry which is preliminary data.</text>
</comment>
<evidence type="ECO:0008006" key="4">
    <source>
        <dbReference type="Google" id="ProtNLM"/>
    </source>
</evidence>
<feature type="compositionally biased region" description="Polar residues" evidence="1">
    <location>
        <begin position="121"/>
        <end position="138"/>
    </location>
</feature>
<dbReference type="AlphaFoldDB" id="A0A5C7IB85"/>
<reference evidence="3" key="1">
    <citation type="journal article" date="2019" name="Gigascience">
        <title>De novo genome assembly of the endangered Acer yangbiense, a plant species with extremely small populations endemic to Yunnan Province, China.</title>
        <authorList>
            <person name="Yang J."/>
            <person name="Wariss H.M."/>
            <person name="Tao L."/>
            <person name="Zhang R."/>
            <person name="Yun Q."/>
            <person name="Hollingsworth P."/>
            <person name="Dao Z."/>
            <person name="Luo G."/>
            <person name="Guo H."/>
            <person name="Ma Y."/>
            <person name="Sun W."/>
        </authorList>
    </citation>
    <scope>NUCLEOTIDE SEQUENCE [LARGE SCALE GENOMIC DNA]</scope>
    <source>
        <strain evidence="3">cv. Malutang</strain>
    </source>
</reference>